<dbReference type="Gene3D" id="3.10.490.10">
    <property type="entry name" value="Gamma-glutamyl cyclotransferase-like"/>
    <property type="match status" value="1"/>
</dbReference>
<name>A0ABY4CF06_9BACL</name>
<sequence length="121" mass="13705">MADTGFGYPAIVRERTLHHVQESHEAMANSILKQKKQFLYFAYGSCMDDERFKLHRVDGLFMDVFGCGLLHGYSFRFTRKAYEGGHANIVECTSSFGGTVEGKVYRIGQAALTYLHEREGV</sequence>
<keyword evidence="2" id="KW-1185">Reference proteome</keyword>
<dbReference type="CDD" id="cd06661">
    <property type="entry name" value="GGCT_like"/>
    <property type="match status" value="1"/>
</dbReference>
<evidence type="ECO:0000313" key="2">
    <source>
        <dbReference type="Proteomes" id="UP000830167"/>
    </source>
</evidence>
<dbReference type="EMBL" id="CP089291">
    <property type="protein sequence ID" value="UOF89117.1"/>
    <property type="molecule type" value="Genomic_DNA"/>
</dbReference>
<protein>
    <submittedName>
        <fullName evidence="1">Gamma-glutamylcyclotransferase</fullName>
    </submittedName>
</protein>
<dbReference type="SUPFAM" id="SSF110857">
    <property type="entry name" value="Gamma-glutamyl cyclotransferase-like"/>
    <property type="match status" value="1"/>
</dbReference>
<organism evidence="1 2">
    <name type="scientific">Fodinisporobacter ferrooxydans</name>
    <dbReference type="NCBI Taxonomy" id="2901836"/>
    <lineage>
        <taxon>Bacteria</taxon>
        <taxon>Bacillati</taxon>
        <taxon>Bacillota</taxon>
        <taxon>Bacilli</taxon>
        <taxon>Bacillales</taxon>
        <taxon>Alicyclobacillaceae</taxon>
        <taxon>Fodinisporobacter</taxon>
    </lineage>
</organism>
<dbReference type="RefSeq" id="WP_347435797.1">
    <property type="nucleotide sequence ID" value="NZ_CP089291.1"/>
</dbReference>
<accession>A0ABY4CF06</accession>
<evidence type="ECO:0000313" key="1">
    <source>
        <dbReference type="EMBL" id="UOF89117.1"/>
    </source>
</evidence>
<reference evidence="1" key="1">
    <citation type="submission" date="2021-12" db="EMBL/GenBank/DDBJ databases">
        <title>Alicyclobacillaceae gen. nov., sp. nov., isolated from chalcocite enrichment system.</title>
        <authorList>
            <person name="Jiang Z."/>
        </authorList>
    </citation>
    <scope>NUCLEOTIDE SEQUENCE</scope>
    <source>
        <strain evidence="1">MYW30-H2</strain>
    </source>
</reference>
<proteinExistence type="predicted"/>
<gene>
    <name evidence="1" type="ORF">LSG31_14455</name>
</gene>
<dbReference type="InterPro" id="IPR036568">
    <property type="entry name" value="GGCT-like_sf"/>
</dbReference>
<dbReference type="Proteomes" id="UP000830167">
    <property type="component" value="Chromosome"/>
</dbReference>
<dbReference type="InterPro" id="IPR013024">
    <property type="entry name" value="GGCT-like"/>
</dbReference>